<reference evidence="3 4" key="1">
    <citation type="submission" date="2016-05" db="EMBL/GenBank/DDBJ databases">
        <title>A degradative enzymes factory behind the ericoid mycorrhizal symbiosis.</title>
        <authorList>
            <consortium name="DOE Joint Genome Institute"/>
            <person name="Martino E."/>
            <person name="Morin E."/>
            <person name="Grelet G."/>
            <person name="Kuo A."/>
            <person name="Kohler A."/>
            <person name="Daghino S."/>
            <person name="Barry K."/>
            <person name="Choi C."/>
            <person name="Cichocki N."/>
            <person name="Clum A."/>
            <person name="Copeland A."/>
            <person name="Hainaut M."/>
            <person name="Haridas S."/>
            <person name="Labutti K."/>
            <person name="Lindquist E."/>
            <person name="Lipzen A."/>
            <person name="Khouja H.-R."/>
            <person name="Murat C."/>
            <person name="Ohm R."/>
            <person name="Olson A."/>
            <person name="Spatafora J."/>
            <person name="Veneault-Fourrey C."/>
            <person name="Henrissat B."/>
            <person name="Grigoriev I."/>
            <person name="Martin F."/>
            <person name="Perotto S."/>
        </authorList>
    </citation>
    <scope>NUCLEOTIDE SEQUENCE [LARGE SCALE GENOMIC DNA]</scope>
    <source>
        <strain evidence="3 4">UAMH 7357</strain>
    </source>
</reference>
<evidence type="ECO:0000256" key="1">
    <source>
        <dbReference type="SAM" id="MobiDB-lite"/>
    </source>
</evidence>
<feature type="chain" id="PRO_5014349809" description="Secreted protein" evidence="2">
    <location>
        <begin position="24"/>
        <end position="161"/>
    </location>
</feature>
<evidence type="ECO:0000256" key="2">
    <source>
        <dbReference type="SAM" id="SignalP"/>
    </source>
</evidence>
<evidence type="ECO:0000313" key="4">
    <source>
        <dbReference type="Proteomes" id="UP000235672"/>
    </source>
</evidence>
<organism evidence="3 4">
    <name type="scientific">Hyaloscypha hepaticicola</name>
    <dbReference type="NCBI Taxonomy" id="2082293"/>
    <lineage>
        <taxon>Eukaryota</taxon>
        <taxon>Fungi</taxon>
        <taxon>Dikarya</taxon>
        <taxon>Ascomycota</taxon>
        <taxon>Pezizomycotina</taxon>
        <taxon>Leotiomycetes</taxon>
        <taxon>Helotiales</taxon>
        <taxon>Hyaloscyphaceae</taxon>
        <taxon>Hyaloscypha</taxon>
    </lineage>
</organism>
<dbReference type="EMBL" id="KZ613468">
    <property type="protein sequence ID" value="PMD26372.1"/>
    <property type="molecule type" value="Genomic_DNA"/>
</dbReference>
<proteinExistence type="predicted"/>
<dbReference type="Proteomes" id="UP000235672">
    <property type="component" value="Unassembled WGS sequence"/>
</dbReference>
<dbReference type="AlphaFoldDB" id="A0A2J6QJD5"/>
<name>A0A2J6QJD5_9HELO</name>
<accession>A0A2J6QJD5</accession>
<sequence>MCGRRSFCKMGFFTSILLPAADAVLGLFGLKRAANDDSPAAVQALSCPCARQHDRLEADFISFHIVLWTPIRTEVCSNTLEKESPRSRTRVSLSSLDFAPRLQRSVFVSTTYKLLIWAKQINDTSPTKLGRKARAIEDPPKRGKRPGTKQMPKSKLEEDGG</sequence>
<keyword evidence="2" id="KW-0732">Signal</keyword>
<protein>
    <recommendedName>
        <fullName evidence="5">Secreted protein</fullName>
    </recommendedName>
</protein>
<keyword evidence="4" id="KW-1185">Reference proteome</keyword>
<feature type="signal peptide" evidence="2">
    <location>
        <begin position="1"/>
        <end position="23"/>
    </location>
</feature>
<gene>
    <name evidence="3" type="ORF">NA56DRAFT_744546</name>
</gene>
<evidence type="ECO:0008006" key="5">
    <source>
        <dbReference type="Google" id="ProtNLM"/>
    </source>
</evidence>
<feature type="region of interest" description="Disordered" evidence="1">
    <location>
        <begin position="126"/>
        <end position="161"/>
    </location>
</feature>
<evidence type="ECO:0000313" key="3">
    <source>
        <dbReference type="EMBL" id="PMD26372.1"/>
    </source>
</evidence>